<accession>A0A1Y1S975</accession>
<feature type="compositionally biased region" description="Basic and acidic residues" evidence="1">
    <location>
        <begin position="33"/>
        <end position="44"/>
    </location>
</feature>
<dbReference type="AlphaFoldDB" id="A0A1Y1S975"/>
<reference evidence="2 3" key="1">
    <citation type="journal article" date="2017" name="Environ. Microbiol.">
        <title>Decay of the glycolytic pathway and adaptation to intranuclear parasitism within Enterocytozoonidae microsporidia.</title>
        <authorList>
            <person name="Wiredu Boakye D."/>
            <person name="Jaroenlak P."/>
            <person name="Prachumwat A."/>
            <person name="Williams T.A."/>
            <person name="Bateman K.S."/>
            <person name="Itsathitphaisarn O."/>
            <person name="Sritunyalucksana K."/>
            <person name="Paszkiewicz K.H."/>
            <person name="Moore K.A."/>
            <person name="Stentiford G.D."/>
            <person name="Williams B.A."/>
        </authorList>
    </citation>
    <scope>NUCLEOTIDE SEQUENCE [LARGE SCALE GENOMIC DNA]</scope>
    <source>
        <strain evidence="2 3">GB1</strain>
    </source>
</reference>
<organism evidence="2 3">
    <name type="scientific">Enterospora canceri</name>
    <dbReference type="NCBI Taxonomy" id="1081671"/>
    <lineage>
        <taxon>Eukaryota</taxon>
        <taxon>Fungi</taxon>
        <taxon>Fungi incertae sedis</taxon>
        <taxon>Microsporidia</taxon>
        <taxon>Enterocytozoonidae</taxon>
        <taxon>Enterospora</taxon>
    </lineage>
</organism>
<gene>
    <name evidence="2" type="ORF">ECANGB1_1668</name>
</gene>
<dbReference type="VEuPathDB" id="MicrosporidiaDB:ECANGB1_1668"/>
<name>A0A1Y1S975_9MICR</name>
<dbReference type="Proteomes" id="UP000192639">
    <property type="component" value="Unassembled WGS sequence"/>
</dbReference>
<dbReference type="EMBL" id="LWDP01000005">
    <property type="protein sequence ID" value="ORD95013.1"/>
    <property type="molecule type" value="Genomic_DNA"/>
</dbReference>
<dbReference type="OrthoDB" id="2191220at2759"/>
<protein>
    <submittedName>
        <fullName evidence="2">Uncharacterized protein</fullName>
    </submittedName>
</protein>
<evidence type="ECO:0000313" key="3">
    <source>
        <dbReference type="Proteomes" id="UP000192639"/>
    </source>
</evidence>
<sequence length="132" mass="15504">MESKRIKTDEIGHFTTRVDTLLATTTEQTQKNEANEEKPEQKAYKASENIKKFLVSDDGLSRIVRILRVNKKKSVMDQVDYVIDFYMTWASSVPVRKTLQINKYDVLKFIEVFLGEKTKLDEEEWNQAVRRV</sequence>
<feature type="region of interest" description="Disordered" evidence="1">
    <location>
        <begin position="25"/>
        <end position="44"/>
    </location>
</feature>
<evidence type="ECO:0000256" key="1">
    <source>
        <dbReference type="SAM" id="MobiDB-lite"/>
    </source>
</evidence>
<proteinExistence type="predicted"/>
<keyword evidence="3" id="KW-1185">Reference proteome</keyword>
<evidence type="ECO:0000313" key="2">
    <source>
        <dbReference type="EMBL" id="ORD95013.1"/>
    </source>
</evidence>
<comment type="caution">
    <text evidence="2">The sequence shown here is derived from an EMBL/GenBank/DDBJ whole genome shotgun (WGS) entry which is preliminary data.</text>
</comment>